<evidence type="ECO:0000256" key="11">
    <source>
        <dbReference type="RuleBase" id="RU003704"/>
    </source>
</evidence>
<evidence type="ECO:0000256" key="3">
    <source>
        <dbReference type="ARBA" id="ARBA00013596"/>
    </source>
</evidence>
<evidence type="ECO:0000313" key="14">
    <source>
        <dbReference type="EMBL" id="MDQ8196027.1"/>
    </source>
</evidence>
<comment type="similarity">
    <text evidence="1 11">Belongs to the carbohydrate kinase PfkB family.</text>
</comment>
<keyword evidence="6 11" id="KW-0418">Kinase</keyword>
<protein>
    <recommendedName>
        <fullName evidence="3 12">1-phosphofructokinase</fullName>
        <shortName evidence="12">Fru1PK</shortName>
        <ecNumber evidence="2 12">2.7.1.56</ecNumber>
    </recommendedName>
    <alternativeName>
        <fullName evidence="8 12">Fructose 1-phosphate kinase</fullName>
    </alternativeName>
</protein>
<dbReference type="InterPro" id="IPR011611">
    <property type="entry name" value="PfkB_dom"/>
</dbReference>
<dbReference type="RefSeq" id="WP_308986471.1">
    <property type="nucleotide sequence ID" value="NZ_JARXIC010000042.1"/>
</dbReference>
<name>A0ABU1AMT8_9BACT</name>
<keyword evidence="5 12" id="KW-0547">Nucleotide-binding</keyword>
<evidence type="ECO:0000313" key="15">
    <source>
        <dbReference type="Proteomes" id="UP001243717"/>
    </source>
</evidence>
<reference evidence="14 15" key="1">
    <citation type="submission" date="2023-04" db="EMBL/GenBank/DDBJ databases">
        <title>A novel bacteria isolated from coastal sediment.</title>
        <authorList>
            <person name="Liu X.-J."/>
            <person name="Du Z.-J."/>
        </authorList>
    </citation>
    <scope>NUCLEOTIDE SEQUENCE [LARGE SCALE GENOMIC DNA]</scope>
    <source>
        <strain evidence="14 15">SDUM461004</strain>
    </source>
</reference>
<dbReference type="PANTHER" id="PTHR46566">
    <property type="entry name" value="1-PHOSPHOFRUCTOKINASE-RELATED"/>
    <property type="match status" value="1"/>
</dbReference>
<evidence type="ECO:0000256" key="6">
    <source>
        <dbReference type="ARBA" id="ARBA00022777"/>
    </source>
</evidence>
<dbReference type="Proteomes" id="UP001243717">
    <property type="component" value="Unassembled WGS sequence"/>
</dbReference>
<dbReference type="InterPro" id="IPR017583">
    <property type="entry name" value="Tagatose/fructose_Pkinase"/>
</dbReference>
<dbReference type="Pfam" id="PF00294">
    <property type="entry name" value="PfkB"/>
    <property type="match status" value="1"/>
</dbReference>
<proteinExistence type="inferred from homology"/>
<evidence type="ECO:0000256" key="5">
    <source>
        <dbReference type="ARBA" id="ARBA00022741"/>
    </source>
</evidence>
<sequence length="322" mass="33889">MNTKPSIITVTLNPAIDHTVFVDQLLRGTVHRATDSHRQAGGKGVNVATMLALGGASVAVTGFLGEDNPAIFETHFKRHALQDNFIRVPGETRTGIKIIDAQANDTTDLNLPGPAPSSAQCEGLLSTLLQQVQAGTWVVIAGSLPRGVEPAFLLELIPRLREAGAKVAIDSSGAALKAAVAAGVDLAKPNEHELAELLDAKFDDFQAILEAARKLCRERIPNLIVSLGGDGALFLTEDSELMASAPPVNVISTVGAGDSLLAGYLQGRLAGAPLEDCTRRATVYAWSRLESLVSALPAPDELQQRMARVRVQSIASGDAPSK</sequence>
<evidence type="ECO:0000256" key="12">
    <source>
        <dbReference type="RuleBase" id="RU369061"/>
    </source>
</evidence>
<comment type="function">
    <text evidence="12">Catalyzes the ATP-dependent phosphorylation of fructose-l-phosphate to fructose-l,6-bisphosphate.</text>
</comment>
<evidence type="ECO:0000256" key="9">
    <source>
        <dbReference type="ARBA" id="ARBA00047745"/>
    </source>
</evidence>
<dbReference type="EC" id="2.7.1.56" evidence="2 12"/>
<keyword evidence="15" id="KW-1185">Reference proteome</keyword>
<evidence type="ECO:0000256" key="7">
    <source>
        <dbReference type="ARBA" id="ARBA00022840"/>
    </source>
</evidence>
<dbReference type="PROSITE" id="PS00584">
    <property type="entry name" value="PFKB_KINASES_2"/>
    <property type="match status" value="1"/>
</dbReference>
<dbReference type="SUPFAM" id="SSF53613">
    <property type="entry name" value="Ribokinase-like"/>
    <property type="match status" value="1"/>
</dbReference>
<dbReference type="InterPro" id="IPR022463">
    <property type="entry name" value="1-PFruKinase"/>
</dbReference>
<comment type="caution">
    <text evidence="14">The sequence shown here is derived from an EMBL/GenBank/DDBJ whole genome shotgun (WGS) entry which is preliminary data.</text>
</comment>
<dbReference type="InterPro" id="IPR002139">
    <property type="entry name" value="Ribo/fructo_kinase"/>
</dbReference>
<dbReference type="GO" id="GO:0008662">
    <property type="term" value="F:1-phosphofructokinase activity"/>
    <property type="evidence" value="ECO:0007669"/>
    <property type="project" value="UniProtKB-EC"/>
</dbReference>
<dbReference type="CDD" id="cd01164">
    <property type="entry name" value="FruK_PfkB_like"/>
    <property type="match status" value="1"/>
</dbReference>
<comment type="catalytic activity">
    <reaction evidence="9 12">
        <text>beta-D-fructose 1-phosphate + ATP = beta-D-fructose 1,6-bisphosphate + ADP + H(+)</text>
        <dbReference type="Rhea" id="RHEA:14213"/>
        <dbReference type="ChEBI" id="CHEBI:15378"/>
        <dbReference type="ChEBI" id="CHEBI:30616"/>
        <dbReference type="ChEBI" id="CHEBI:32966"/>
        <dbReference type="ChEBI" id="CHEBI:138881"/>
        <dbReference type="ChEBI" id="CHEBI:456216"/>
        <dbReference type="EC" id="2.7.1.56"/>
    </reaction>
</comment>
<keyword evidence="4 10" id="KW-0808">Transferase</keyword>
<dbReference type="InterPro" id="IPR002173">
    <property type="entry name" value="Carboh/pur_kinase_PfkB_CS"/>
</dbReference>
<evidence type="ECO:0000256" key="2">
    <source>
        <dbReference type="ARBA" id="ARBA00012131"/>
    </source>
</evidence>
<evidence type="ECO:0000256" key="8">
    <source>
        <dbReference type="ARBA" id="ARBA00032802"/>
    </source>
</evidence>
<dbReference type="NCBIfam" id="TIGR03828">
    <property type="entry name" value="pfkB"/>
    <property type="match status" value="1"/>
</dbReference>
<dbReference type="PANTHER" id="PTHR46566:SF5">
    <property type="entry name" value="1-PHOSPHOFRUCTOKINASE"/>
    <property type="match status" value="1"/>
</dbReference>
<evidence type="ECO:0000256" key="10">
    <source>
        <dbReference type="PIRNR" id="PIRNR000535"/>
    </source>
</evidence>
<evidence type="ECO:0000256" key="4">
    <source>
        <dbReference type="ARBA" id="ARBA00022679"/>
    </source>
</evidence>
<dbReference type="NCBIfam" id="TIGR03168">
    <property type="entry name" value="1-PFK"/>
    <property type="match status" value="1"/>
</dbReference>
<dbReference type="InterPro" id="IPR029056">
    <property type="entry name" value="Ribokinase-like"/>
</dbReference>
<dbReference type="PRINTS" id="PR00990">
    <property type="entry name" value="RIBOKINASE"/>
</dbReference>
<dbReference type="PIRSF" id="PIRSF000535">
    <property type="entry name" value="1PFK/6PFK/LacC"/>
    <property type="match status" value="1"/>
</dbReference>
<keyword evidence="7 12" id="KW-0067">ATP-binding</keyword>
<evidence type="ECO:0000256" key="1">
    <source>
        <dbReference type="ARBA" id="ARBA00010688"/>
    </source>
</evidence>
<dbReference type="EMBL" id="JARXIC010000042">
    <property type="protein sequence ID" value="MDQ8196027.1"/>
    <property type="molecule type" value="Genomic_DNA"/>
</dbReference>
<gene>
    <name evidence="14" type="primary">pfkB</name>
    <name evidence="14" type="ORF">QEH59_16445</name>
</gene>
<organism evidence="14 15">
    <name type="scientific">Thalassobacterium sedimentorum</name>
    <dbReference type="NCBI Taxonomy" id="3041258"/>
    <lineage>
        <taxon>Bacteria</taxon>
        <taxon>Pseudomonadati</taxon>
        <taxon>Verrucomicrobiota</taxon>
        <taxon>Opitutia</taxon>
        <taxon>Puniceicoccales</taxon>
        <taxon>Coraliomargaritaceae</taxon>
        <taxon>Thalassobacterium</taxon>
    </lineage>
</organism>
<dbReference type="Gene3D" id="3.40.1190.20">
    <property type="match status" value="1"/>
</dbReference>
<feature type="domain" description="Carbohydrate kinase PfkB" evidence="13">
    <location>
        <begin position="16"/>
        <end position="285"/>
    </location>
</feature>
<accession>A0ABU1AMT8</accession>
<evidence type="ECO:0000259" key="13">
    <source>
        <dbReference type="Pfam" id="PF00294"/>
    </source>
</evidence>